<evidence type="ECO:0000256" key="4">
    <source>
        <dbReference type="ARBA" id="ARBA00022825"/>
    </source>
</evidence>
<keyword evidence="8" id="KW-1185">Reference proteome</keyword>
<dbReference type="CDD" id="cd07478">
    <property type="entry name" value="Peptidases_S8_CspA-like"/>
    <property type="match status" value="1"/>
</dbReference>
<dbReference type="Pfam" id="PF00082">
    <property type="entry name" value="Peptidase_S8"/>
    <property type="match status" value="2"/>
</dbReference>
<comment type="similarity">
    <text evidence="1 5">Belongs to the peptidase S8 family.</text>
</comment>
<dbReference type="PRINTS" id="PR00723">
    <property type="entry name" value="SUBTILISIN"/>
</dbReference>
<dbReference type="PIRSF" id="PIRSF037894">
    <property type="entry name" value="Subtilisin_rel_CspABC"/>
    <property type="match status" value="1"/>
</dbReference>
<protein>
    <recommendedName>
        <fullName evidence="6">Peptidase S8/S53 domain-containing protein</fullName>
    </recommendedName>
</protein>
<evidence type="ECO:0000256" key="5">
    <source>
        <dbReference type="PROSITE-ProRule" id="PRU01240"/>
    </source>
</evidence>
<dbReference type="EMBL" id="AP023367">
    <property type="protein sequence ID" value="BCJ96058.1"/>
    <property type="molecule type" value="Genomic_DNA"/>
</dbReference>
<feature type="active site" description="Charge relay system" evidence="5">
    <location>
        <position position="175"/>
    </location>
</feature>
<accession>A0A6S6RAU2</accession>
<dbReference type="Gene3D" id="3.40.50.200">
    <property type="entry name" value="Peptidase S8/S53 domain"/>
    <property type="match status" value="1"/>
</dbReference>
<keyword evidence="3 5" id="KW-0378">Hydrolase</keyword>
<dbReference type="InterPro" id="IPR034045">
    <property type="entry name" value="Pep_S8_CspA-like"/>
</dbReference>
<dbReference type="PANTHER" id="PTHR43806:SF11">
    <property type="entry name" value="CEREVISIN-RELATED"/>
    <property type="match status" value="1"/>
</dbReference>
<organism evidence="7 8">
    <name type="scientific">Anaerocolumna cellulosilytica</name>
    <dbReference type="NCBI Taxonomy" id="433286"/>
    <lineage>
        <taxon>Bacteria</taxon>
        <taxon>Bacillati</taxon>
        <taxon>Bacillota</taxon>
        <taxon>Clostridia</taxon>
        <taxon>Lachnospirales</taxon>
        <taxon>Lachnospiraceae</taxon>
        <taxon>Anaerocolumna</taxon>
    </lineage>
</organism>
<evidence type="ECO:0000313" key="7">
    <source>
        <dbReference type="EMBL" id="BCJ96058.1"/>
    </source>
</evidence>
<dbReference type="SUPFAM" id="SSF52743">
    <property type="entry name" value="Subtilisin-like"/>
    <property type="match status" value="1"/>
</dbReference>
<dbReference type="InterPro" id="IPR017310">
    <property type="entry name" value="Pept_S8A_subtilisin_clostridia"/>
</dbReference>
<evidence type="ECO:0000313" key="8">
    <source>
        <dbReference type="Proteomes" id="UP000515561"/>
    </source>
</evidence>
<keyword evidence="2 5" id="KW-0645">Protease</keyword>
<dbReference type="Proteomes" id="UP000515561">
    <property type="component" value="Chromosome"/>
</dbReference>
<sequence length="568" mass="63010">MTEEERYKITSNDYMDLLVEGYENGFVNPFEKYTGFSINRVNDRFATVHIPAENLTYDSVQKFGYSLLPKCYGLLSPSSLEASGVEQLRKVPGFNLRGQGVLIGFVDTGIDYLNAAFRYADQTTRIVSIWDQTIESSNYPPKFFYGTEYRQNQINRALLVNDPFSVVPSKDEIGHGTMLAGVAAGSVDIANNFSGVAPDTEIVVVKLKEAKQNIREFFRIPDGALCFQENDIILGIQYLVDIAKRLDRPIAICIGVGTSQGSHEGESILCKYLNDEGNVVGHSVVVASGNEGNERHHYYGEINPSSEFDIIGLHIGNDEKGFSMELWGYAPNIVEVDIYAPTGAFVGRIPSSFLQRNTLEMVFEQTTIYIDNNINEDITGNQLILFRFFNAIEGVWRFVVSGTGDLTLRYHIWLPINNFLSSNTYFLNADSNTTLSAPANAINSISVTAYNDANNSLYYYTSRGFTKNNGLKPDVAAPGVNISSPAMSGGYYNYTGSSAAAAHATGITAMLLEWGILKGNFTTLNNVILRKMLVSGARRSPTISYPDQAWGFGILDIYRTFKLFYEED</sequence>
<evidence type="ECO:0000256" key="2">
    <source>
        <dbReference type="ARBA" id="ARBA00022670"/>
    </source>
</evidence>
<dbReference type="InterPro" id="IPR050131">
    <property type="entry name" value="Peptidase_S8_subtilisin-like"/>
</dbReference>
<dbReference type="InterPro" id="IPR036852">
    <property type="entry name" value="Peptidase_S8/S53_dom_sf"/>
</dbReference>
<dbReference type="PANTHER" id="PTHR43806">
    <property type="entry name" value="PEPTIDASE S8"/>
    <property type="match status" value="1"/>
</dbReference>
<proteinExistence type="inferred from homology"/>
<evidence type="ECO:0000259" key="6">
    <source>
        <dbReference type="Pfam" id="PF00082"/>
    </source>
</evidence>
<gene>
    <name evidence="7" type="ORF">acsn021_36270</name>
</gene>
<reference evidence="7 8" key="1">
    <citation type="journal article" date="2016" name="Int. J. Syst. Evol. Microbiol.">
        <title>Descriptions of Anaerotaenia torta gen. nov., sp. nov. and Anaerocolumna cellulosilytica gen. nov., sp. nov. isolated from a methanogenic reactor of cattle waste.</title>
        <authorList>
            <person name="Uek A."/>
            <person name="Ohtaki Y."/>
            <person name="Kaku N."/>
            <person name="Ueki K."/>
        </authorList>
    </citation>
    <scope>NUCLEOTIDE SEQUENCE [LARGE SCALE GENOMIC DNA]</scope>
    <source>
        <strain evidence="7 8">SN021</strain>
    </source>
</reference>
<dbReference type="PROSITE" id="PS00136">
    <property type="entry name" value="SUBTILASE_ASP"/>
    <property type="match status" value="1"/>
</dbReference>
<dbReference type="InterPro" id="IPR000209">
    <property type="entry name" value="Peptidase_S8/S53_dom"/>
</dbReference>
<feature type="active site" description="Charge relay system" evidence="5">
    <location>
        <position position="107"/>
    </location>
</feature>
<feature type="domain" description="Peptidase S8/S53" evidence="6">
    <location>
        <begin position="428"/>
        <end position="551"/>
    </location>
</feature>
<dbReference type="KEGG" id="acel:acsn021_36270"/>
<dbReference type="InterPro" id="IPR023827">
    <property type="entry name" value="Peptidase_S8_Asp-AS"/>
</dbReference>
<dbReference type="PROSITE" id="PS51892">
    <property type="entry name" value="SUBTILASE"/>
    <property type="match status" value="1"/>
</dbReference>
<dbReference type="RefSeq" id="WP_184091823.1">
    <property type="nucleotide sequence ID" value="NZ_AP023367.1"/>
</dbReference>
<dbReference type="AlphaFoldDB" id="A0A6S6RAU2"/>
<dbReference type="GO" id="GO:0006508">
    <property type="term" value="P:proteolysis"/>
    <property type="evidence" value="ECO:0007669"/>
    <property type="project" value="UniProtKB-KW"/>
</dbReference>
<dbReference type="GO" id="GO:0004252">
    <property type="term" value="F:serine-type endopeptidase activity"/>
    <property type="evidence" value="ECO:0007669"/>
    <property type="project" value="UniProtKB-UniRule"/>
</dbReference>
<name>A0A6S6RAU2_9FIRM</name>
<dbReference type="InterPro" id="IPR015500">
    <property type="entry name" value="Peptidase_S8_subtilisin-rel"/>
</dbReference>
<feature type="domain" description="Peptidase S8/S53" evidence="6">
    <location>
        <begin position="98"/>
        <end position="292"/>
    </location>
</feature>
<dbReference type="Gene3D" id="2.60.120.1290">
    <property type="match status" value="1"/>
</dbReference>
<feature type="active site" description="Charge relay system" evidence="5">
    <location>
        <position position="498"/>
    </location>
</feature>
<keyword evidence="4 5" id="KW-0720">Serine protease</keyword>
<evidence type="ECO:0000256" key="3">
    <source>
        <dbReference type="ARBA" id="ARBA00022801"/>
    </source>
</evidence>
<evidence type="ECO:0000256" key="1">
    <source>
        <dbReference type="ARBA" id="ARBA00011073"/>
    </source>
</evidence>